<evidence type="ECO:0000313" key="1">
    <source>
        <dbReference type="EMBL" id="ACP31610.1"/>
    </source>
</evidence>
<dbReference type="EMBL" id="CP001601">
    <property type="protein sequence ID" value="ACP31610.1"/>
    <property type="molecule type" value="Genomic_DNA"/>
</dbReference>
<sequence length="88" mass="10182">MLYSVAGPILPFASAQTAPSTDNADVITPYSINDDIDWGTAQPFEAEWQCRAEAVKRNLTPEFKFDFEFDTGYWRCTKHFSIWILHYK</sequence>
<accession>C3PE82</accession>
<dbReference type="GeneID" id="43446368"/>
<dbReference type="HOGENOM" id="CLU_2463781_0_0_11"/>
<protein>
    <submittedName>
        <fullName evidence="1">Putative secreted protein</fullName>
    </submittedName>
</protein>
<reference evidence="1 2" key="1">
    <citation type="journal article" date="2010" name="BMC Genomics">
        <title>Complete genome sequence and lifestyle of black-pigmented Corynebacterium aurimucosum ATCC 700975 (formerly C. nigricans CN-1) isolated from a vaginal swab of a woman with spontaneous abortion.</title>
        <authorList>
            <person name="Trost E."/>
            <person name="Gotker S."/>
            <person name="Schneider J."/>
            <person name="Schneiker-Bekel S."/>
            <person name="Szczepanowski R."/>
            <person name="Tilker A."/>
            <person name="Viehoever P."/>
            <person name="Arnold W."/>
            <person name="Bekel T."/>
            <person name="Blom J."/>
            <person name="Gartemann K.H."/>
            <person name="Linke B."/>
            <person name="Goesmann A."/>
            <person name="Puhler A."/>
            <person name="Shukla S.K."/>
            <person name="Tauch A."/>
        </authorList>
    </citation>
    <scope>NUCLEOTIDE SEQUENCE [LARGE SCALE GENOMIC DNA]</scope>
    <source>
        <strain evidence="2">ATCC 700975 / DSM 44827 / CIP 107346 / CN-1</strain>
    </source>
</reference>
<dbReference type="AlphaFoldDB" id="C3PE82"/>
<organism evidence="1 2">
    <name type="scientific">Corynebacterium aurimucosum (strain ATCC 700975 / DSM 44827 / CIP 107346 / CN-1)</name>
    <name type="common">Corynebacterium nigricans</name>
    <dbReference type="NCBI Taxonomy" id="548476"/>
    <lineage>
        <taxon>Bacteria</taxon>
        <taxon>Bacillati</taxon>
        <taxon>Actinomycetota</taxon>
        <taxon>Actinomycetes</taxon>
        <taxon>Mycobacteriales</taxon>
        <taxon>Corynebacteriaceae</taxon>
        <taxon>Corynebacterium</taxon>
    </lineage>
</organism>
<gene>
    <name evidence="1" type="ordered locus">cauri_0011</name>
</gene>
<name>C3PE82_CORA7</name>
<keyword evidence="2" id="KW-1185">Reference proteome</keyword>
<evidence type="ECO:0000313" key="2">
    <source>
        <dbReference type="Proteomes" id="UP000002077"/>
    </source>
</evidence>
<dbReference type="KEGG" id="car:cauri_0011"/>
<proteinExistence type="predicted"/>
<dbReference type="RefSeq" id="WP_012714713.1">
    <property type="nucleotide sequence ID" value="NC_012590.1"/>
</dbReference>
<dbReference type="Proteomes" id="UP000002077">
    <property type="component" value="Chromosome"/>
</dbReference>